<evidence type="ECO:0000313" key="3">
    <source>
        <dbReference type="Proteomes" id="UP000294830"/>
    </source>
</evidence>
<dbReference type="CDD" id="cd06588">
    <property type="entry name" value="PhnB_like"/>
    <property type="match status" value="1"/>
</dbReference>
<protein>
    <submittedName>
        <fullName evidence="2">PhnB protein</fullName>
    </submittedName>
</protein>
<dbReference type="Gene3D" id="3.10.180.10">
    <property type="entry name" value="2,3-Dihydroxybiphenyl 1,2-Dioxygenase, domain 1"/>
    <property type="match status" value="1"/>
</dbReference>
<evidence type="ECO:0000313" key="2">
    <source>
        <dbReference type="EMBL" id="TCN66412.1"/>
    </source>
</evidence>
<reference evidence="2 3" key="1">
    <citation type="submission" date="2019-03" db="EMBL/GenBank/DDBJ databases">
        <title>Genomic Encyclopedia of Archaeal and Bacterial Type Strains, Phase II (KMG-II): from individual species to whole genera.</title>
        <authorList>
            <person name="Goeker M."/>
        </authorList>
    </citation>
    <scope>NUCLEOTIDE SEQUENCE [LARGE SCALE GENOMIC DNA]</scope>
    <source>
        <strain evidence="2 3">RL-C</strain>
    </source>
</reference>
<dbReference type="Pfam" id="PF06983">
    <property type="entry name" value="3-dmu-9_3-mt"/>
    <property type="match status" value="1"/>
</dbReference>
<dbReference type="PANTHER" id="PTHR33990:SF1">
    <property type="entry name" value="PROTEIN YJDN"/>
    <property type="match status" value="1"/>
</dbReference>
<gene>
    <name evidence="2" type="ORF">CLV25_10941</name>
</gene>
<name>A0A4R2EH68_9BACT</name>
<dbReference type="RefSeq" id="WP_243649625.1">
    <property type="nucleotide sequence ID" value="NZ_SLWB01000009.1"/>
</dbReference>
<organism evidence="2 3">
    <name type="scientific">Acetobacteroides hydrogenigenes</name>
    <dbReference type="NCBI Taxonomy" id="979970"/>
    <lineage>
        <taxon>Bacteria</taxon>
        <taxon>Pseudomonadati</taxon>
        <taxon>Bacteroidota</taxon>
        <taxon>Bacteroidia</taxon>
        <taxon>Bacteroidales</taxon>
        <taxon>Rikenellaceae</taxon>
        <taxon>Acetobacteroides</taxon>
    </lineage>
</organism>
<proteinExistence type="predicted"/>
<dbReference type="SUPFAM" id="SSF54593">
    <property type="entry name" value="Glyoxalase/Bleomycin resistance protein/Dihydroxybiphenyl dioxygenase"/>
    <property type="match status" value="1"/>
</dbReference>
<keyword evidence="3" id="KW-1185">Reference proteome</keyword>
<evidence type="ECO:0000259" key="1">
    <source>
        <dbReference type="Pfam" id="PF06983"/>
    </source>
</evidence>
<comment type="caution">
    <text evidence="2">The sequence shown here is derived from an EMBL/GenBank/DDBJ whole genome shotgun (WGS) entry which is preliminary data.</text>
</comment>
<dbReference type="Proteomes" id="UP000294830">
    <property type="component" value="Unassembled WGS sequence"/>
</dbReference>
<dbReference type="InterPro" id="IPR028973">
    <property type="entry name" value="PhnB-like"/>
</dbReference>
<sequence>MKQQNTMAKINPYITFNGNCEEAFSFYKSVFGGDFTHIERYKDMPANSHLPKCETNKILHISLPISSETILMGSDTCWETDTEFDTEARFGDNISLSISAQSEEEATQIFNALSNGGRINMPLQKTFWNAYYGMLIDKFGINWMISYDYPKN</sequence>
<dbReference type="AlphaFoldDB" id="A0A4R2EH68"/>
<dbReference type="PANTHER" id="PTHR33990">
    <property type="entry name" value="PROTEIN YJDN-RELATED"/>
    <property type="match status" value="1"/>
</dbReference>
<feature type="domain" description="PhnB-like" evidence="1">
    <location>
        <begin position="9"/>
        <end position="145"/>
    </location>
</feature>
<dbReference type="InterPro" id="IPR029068">
    <property type="entry name" value="Glyas_Bleomycin-R_OHBP_Dase"/>
</dbReference>
<accession>A0A4R2EH68</accession>
<dbReference type="EMBL" id="SLWB01000009">
    <property type="protein sequence ID" value="TCN66412.1"/>
    <property type="molecule type" value="Genomic_DNA"/>
</dbReference>